<dbReference type="OrthoDB" id="7589828at2"/>
<evidence type="ECO:0000256" key="1">
    <source>
        <dbReference type="SAM" id="SignalP"/>
    </source>
</evidence>
<proteinExistence type="predicted"/>
<comment type="caution">
    <text evidence="2">The sequence shown here is derived from an EMBL/GenBank/DDBJ whole genome shotgun (WGS) entry which is preliminary data.</text>
</comment>
<reference evidence="3" key="1">
    <citation type="submission" date="2017-09" db="EMBL/GenBank/DDBJ databases">
        <authorList>
            <person name="Feng G."/>
            <person name="Zhu H."/>
        </authorList>
    </citation>
    <scope>NUCLEOTIDE SEQUENCE [LARGE SCALE GENOMIC DNA]</scope>
    <source>
        <strain evidence="3">1PNM-20</strain>
    </source>
</reference>
<sequence length="97" mass="10478">MRVVLFPAALALAAPAAAQDGVYDATIRGATDDQVTIGLNRIHAHRLRQSVRRRDAARGVTAAQASACASKGRFRARHGADDPKVRRLYDLCRRAGL</sequence>
<keyword evidence="3" id="KW-1185">Reference proteome</keyword>
<feature type="chain" id="PRO_5012833113" description="UrcA family protein" evidence="1">
    <location>
        <begin position="19"/>
        <end position="97"/>
    </location>
</feature>
<accession>A0A2A2SCP5</accession>
<organism evidence="2 3">
    <name type="scientific">Sphingomonas lenta</name>
    <dbReference type="NCBI Taxonomy" id="1141887"/>
    <lineage>
        <taxon>Bacteria</taxon>
        <taxon>Pseudomonadati</taxon>
        <taxon>Pseudomonadota</taxon>
        <taxon>Alphaproteobacteria</taxon>
        <taxon>Sphingomonadales</taxon>
        <taxon>Sphingomonadaceae</taxon>
        <taxon>Sphingomonas</taxon>
    </lineage>
</organism>
<keyword evidence="1" id="KW-0732">Signal</keyword>
<evidence type="ECO:0008006" key="4">
    <source>
        <dbReference type="Google" id="ProtNLM"/>
    </source>
</evidence>
<dbReference type="AlphaFoldDB" id="A0A2A2SCP5"/>
<gene>
    <name evidence="2" type="ORF">CKY28_12975</name>
</gene>
<name>A0A2A2SCP5_9SPHN</name>
<dbReference type="Proteomes" id="UP000218151">
    <property type="component" value="Unassembled WGS sequence"/>
</dbReference>
<dbReference type="RefSeq" id="WP_095998799.1">
    <property type="nucleotide sequence ID" value="NZ_NSLI01000004.1"/>
</dbReference>
<dbReference type="EMBL" id="NSLI01000004">
    <property type="protein sequence ID" value="PAX06975.1"/>
    <property type="molecule type" value="Genomic_DNA"/>
</dbReference>
<feature type="signal peptide" evidence="1">
    <location>
        <begin position="1"/>
        <end position="18"/>
    </location>
</feature>
<evidence type="ECO:0000313" key="2">
    <source>
        <dbReference type="EMBL" id="PAX06975.1"/>
    </source>
</evidence>
<protein>
    <recommendedName>
        <fullName evidence="4">UrcA family protein</fullName>
    </recommendedName>
</protein>
<evidence type="ECO:0000313" key="3">
    <source>
        <dbReference type="Proteomes" id="UP000218151"/>
    </source>
</evidence>